<name>A0ABY4ETU1_9BACI</name>
<dbReference type="SUPFAM" id="SSF56563">
    <property type="entry name" value="Major capsid protein gp5"/>
    <property type="match status" value="1"/>
</dbReference>
<organism evidence="1 2">
    <name type="scientific">Gracilibacillus caseinilyticus</name>
    <dbReference type="NCBI Taxonomy" id="2932256"/>
    <lineage>
        <taxon>Bacteria</taxon>
        <taxon>Bacillati</taxon>
        <taxon>Bacillota</taxon>
        <taxon>Bacilli</taxon>
        <taxon>Bacillales</taxon>
        <taxon>Bacillaceae</taxon>
        <taxon>Gracilibacillus</taxon>
    </lineage>
</organism>
<evidence type="ECO:0008006" key="3">
    <source>
        <dbReference type="Google" id="ProtNLM"/>
    </source>
</evidence>
<evidence type="ECO:0000313" key="2">
    <source>
        <dbReference type="Proteomes" id="UP000831782"/>
    </source>
</evidence>
<evidence type="ECO:0000313" key="1">
    <source>
        <dbReference type="EMBL" id="UOQ47745.1"/>
    </source>
</evidence>
<accession>A0ABY4ETU1</accession>
<protein>
    <recommendedName>
        <fullName evidence="3">Major capsid protein</fullName>
    </recommendedName>
</protein>
<sequence>MAVNTFLKTVWEARLLTNYSKASIAEVITTAPSSIEGKTMKFNKAGAVNVKDYTGTVAWDEIDTTDVDLTMDQQKYFAFTVNDVDAVQAAGDLVDGHVQNASTGVQEETDSFVLGLYTDAHADNTIGTDAAPESLTKDNVYDFIVDLGTKLNKKKAPKTDRYVTINSDVLGLLSKDDRFTRQPVVLENGIVEGQKINGLQVVVSEELNTTDGTLHIVANHKGAIGYGKQIDEMEAMRLESKFADGIRGLAVYGGTVLRPEGVAVLTATIA</sequence>
<keyword evidence="2" id="KW-1185">Reference proteome</keyword>
<dbReference type="EMBL" id="CP095072">
    <property type="protein sequence ID" value="UOQ47745.1"/>
    <property type="molecule type" value="Genomic_DNA"/>
</dbReference>
<dbReference type="Proteomes" id="UP000831782">
    <property type="component" value="Chromosome"/>
</dbReference>
<gene>
    <name evidence="1" type="ORF">MUN88_17075</name>
</gene>
<dbReference type="RefSeq" id="WP_244717185.1">
    <property type="nucleotide sequence ID" value="NZ_CP095072.1"/>
</dbReference>
<reference evidence="1 2" key="1">
    <citation type="submission" date="2022-04" db="EMBL/GenBank/DDBJ databases">
        <title>Gracilibacillus sp. isolated from saltern.</title>
        <authorList>
            <person name="Won M."/>
            <person name="Lee C.-M."/>
            <person name="Woen H.-Y."/>
            <person name="Kwon S.-W."/>
        </authorList>
    </citation>
    <scope>NUCLEOTIDE SEQUENCE [LARGE SCALE GENOMIC DNA]</scope>
    <source>
        <strain evidence="1 2">SSWR10-1</strain>
    </source>
</reference>
<proteinExistence type="predicted"/>